<dbReference type="AlphaFoldDB" id="A0A4Z0PRI5"/>
<name>A0A4Z0PRI5_9BACT</name>
<feature type="signal peptide" evidence="1">
    <location>
        <begin position="1"/>
        <end position="33"/>
    </location>
</feature>
<accession>A0A4Z0PRI5</accession>
<evidence type="ECO:0000313" key="2">
    <source>
        <dbReference type="EMBL" id="TGE20330.1"/>
    </source>
</evidence>
<keyword evidence="1" id="KW-0732">Signal</keyword>
<dbReference type="RefSeq" id="WP_167856969.1">
    <property type="nucleotide sequence ID" value="NZ_SRLC01000003.1"/>
</dbReference>
<protein>
    <submittedName>
        <fullName evidence="2">Uncharacterized protein</fullName>
    </submittedName>
</protein>
<proteinExistence type="predicted"/>
<evidence type="ECO:0000256" key="1">
    <source>
        <dbReference type="SAM" id="SignalP"/>
    </source>
</evidence>
<evidence type="ECO:0000313" key="3">
    <source>
        <dbReference type="Proteomes" id="UP000297549"/>
    </source>
</evidence>
<organism evidence="2 3">
    <name type="scientific">Hymenobacter aquaticus</name>
    <dbReference type="NCBI Taxonomy" id="1867101"/>
    <lineage>
        <taxon>Bacteria</taxon>
        <taxon>Pseudomonadati</taxon>
        <taxon>Bacteroidota</taxon>
        <taxon>Cytophagia</taxon>
        <taxon>Cytophagales</taxon>
        <taxon>Hymenobacteraceae</taxon>
        <taxon>Hymenobacter</taxon>
    </lineage>
</organism>
<dbReference type="EMBL" id="SRLC01000003">
    <property type="protein sequence ID" value="TGE20330.1"/>
    <property type="molecule type" value="Genomic_DNA"/>
</dbReference>
<comment type="caution">
    <text evidence="2">The sequence shown here is derived from an EMBL/GenBank/DDBJ whole genome shotgun (WGS) entry which is preliminary data.</text>
</comment>
<sequence>MSFSRVFFPLTASRLGLGAALLLVGLSHCPAQAQSVGIGTTTPNSKAVLDIVAPNNNQGLLIPRLDSVQRVGIINPPDGLMVFQKNGRQGLWYALGGQWLFVPDRLRGGDNLGNHTATRNINLGTYKIVGNGGTAGVGVSSKGGLDLGATGNVLVGTQAGASLASGANSNTLVGYQSGQNVTTGYSNTLGGFQSGANVTTGLNNTFFGYQSGFATTIGSGNTAVGAFAGPTSFNLENTTAIGFRAQVSRSNSVVLGGTGPFAVNVGIGTTNPQRTLDVSGSIRQTTYNAGTTRLPANSSLSIDWNHNLGYQPTLMLSLDQTNGTGAEYVGVSYEHVNSNTVRFWLRNTQTFNTATFVLRWIRVD</sequence>
<dbReference type="Proteomes" id="UP000297549">
    <property type="component" value="Unassembled WGS sequence"/>
</dbReference>
<keyword evidence="3" id="KW-1185">Reference proteome</keyword>
<reference evidence="2 3" key="1">
    <citation type="submission" date="2019-04" db="EMBL/GenBank/DDBJ databases">
        <authorList>
            <person name="Feng G."/>
            <person name="Zhang J."/>
            <person name="Zhu H."/>
        </authorList>
    </citation>
    <scope>NUCLEOTIDE SEQUENCE [LARGE SCALE GENOMIC DNA]</scope>
    <source>
        <strain evidence="2 3">JCM 31653</strain>
    </source>
</reference>
<feature type="chain" id="PRO_5021361669" evidence="1">
    <location>
        <begin position="34"/>
        <end position="364"/>
    </location>
</feature>
<gene>
    <name evidence="2" type="ORF">E5K00_20205</name>
</gene>